<feature type="transmembrane region" description="Helical" evidence="5">
    <location>
        <begin position="101"/>
        <end position="124"/>
    </location>
</feature>
<name>A0ABR3H8M8_LOXSC</name>
<dbReference type="InterPro" id="IPR050549">
    <property type="entry name" value="MFS_Trehalose_Transporter"/>
</dbReference>
<proteinExistence type="predicted"/>
<dbReference type="SUPFAM" id="SSF103473">
    <property type="entry name" value="MFS general substrate transporter"/>
    <property type="match status" value="1"/>
</dbReference>
<dbReference type="InterPro" id="IPR005828">
    <property type="entry name" value="MFS_sugar_transport-like"/>
</dbReference>
<feature type="transmembrane region" description="Helical" evidence="5">
    <location>
        <begin position="176"/>
        <end position="197"/>
    </location>
</feature>
<feature type="transmembrane region" description="Helical" evidence="5">
    <location>
        <begin position="18"/>
        <end position="40"/>
    </location>
</feature>
<comment type="caution">
    <text evidence="6">The sequence shown here is derived from an EMBL/GenBank/DDBJ whole genome shotgun (WGS) entry which is preliminary data.</text>
</comment>
<feature type="transmembrane region" description="Helical" evidence="5">
    <location>
        <begin position="260"/>
        <end position="280"/>
    </location>
</feature>
<keyword evidence="4 5" id="KW-0472">Membrane</keyword>
<feature type="transmembrane region" description="Helical" evidence="5">
    <location>
        <begin position="203"/>
        <end position="223"/>
    </location>
</feature>
<dbReference type="InterPro" id="IPR036259">
    <property type="entry name" value="MFS_trans_sf"/>
</dbReference>
<dbReference type="PANTHER" id="PTHR48021">
    <property type="match status" value="1"/>
</dbReference>
<accession>A0ABR3H8M8</accession>
<dbReference type="PANTHER" id="PTHR48021:SF1">
    <property type="entry name" value="GH07001P-RELATED"/>
    <property type="match status" value="1"/>
</dbReference>
<evidence type="ECO:0000256" key="5">
    <source>
        <dbReference type="SAM" id="Phobius"/>
    </source>
</evidence>
<dbReference type="Proteomes" id="UP001549920">
    <property type="component" value="Unassembled WGS sequence"/>
</dbReference>
<gene>
    <name evidence="6" type="ORF">ABMA27_009573</name>
</gene>
<evidence type="ECO:0000256" key="1">
    <source>
        <dbReference type="ARBA" id="ARBA00004370"/>
    </source>
</evidence>
<evidence type="ECO:0000313" key="7">
    <source>
        <dbReference type="Proteomes" id="UP001549920"/>
    </source>
</evidence>
<sequence>MVRNPSCASPTRTWPVLIILWFVFSWKALKMCIFMTLVGYRMGWSAPIILKLQDDEQTPLPLPITDGQASWVASVLYIGTIIVNFAMIIAARILIGLATGIIFVISFVYLGEIAVTNTTFFYIYRLCRCRKKEAKDALILLGRQDKVTKVITSQTEKQTVVTDWKELFTIRENRKALFIMITLLTFFATTIFELAGSTIQPNIATIIIGVTQLVSSIISSCFVDIGVEKVGWLPLVCLVIFGFGLSSAFSYMISGISGHYTFWIFASACALAFVFTVFCVPETKVGGDSEDAEQMKLLKFFRNFAKIFYFCIQDLHKALLHDLHTPYTRCYKKKKTSYNFSKLF</sequence>
<dbReference type="Gene3D" id="1.20.1250.20">
    <property type="entry name" value="MFS general substrate transporter like domains"/>
    <property type="match status" value="2"/>
</dbReference>
<keyword evidence="7" id="KW-1185">Reference proteome</keyword>
<reference evidence="6 7" key="1">
    <citation type="submission" date="2024-06" db="EMBL/GenBank/DDBJ databases">
        <title>A chromosome-level genome assembly of beet webworm, Loxostege sticticalis.</title>
        <authorList>
            <person name="Zhang Y."/>
        </authorList>
    </citation>
    <scope>NUCLEOTIDE SEQUENCE [LARGE SCALE GENOMIC DNA]</scope>
    <source>
        <strain evidence="6">AQ026</strain>
        <tissue evidence="6">Whole body</tissue>
    </source>
</reference>
<evidence type="ECO:0000313" key="6">
    <source>
        <dbReference type="EMBL" id="KAL0861061.1"/>
    </source>
</evidence>
<keyword evidence="3 5" id="KW-1133">Transmembrane helix</keyword>
<organism evidence="6 7">
    <name type="scientific">Loxostege sticticalis</name>
    <name type="common">Beet webworm moth</name>
    <dbReference type="NCBI Taxonomy" id="481309"/>
    <lineage>
        <taxon>Eukaryota</taxon>
        <taxon>Metazoa</taxon>
        <taxon>Ecdysozoa</taxon>
        <taxon>Arthropoda</taxon>
        <taxon>Hexapoda</taxon>
        <taxon>Insecta</taxon>
        <taxon>Pterygota</taxon>
        <taxon>Neoptera</taxon>
        <taxon>Endopterygota</taxon>
        <taxon>Lepidoptera</taxon>
        <taxon>Glossata</taxon>
        <taxon>Ditrysia</taxon>
        <taxon>Pyraloidea</taxon>
        <taxon>Crambidae</taxon>
        <taxon>Pyraustinae</taxon>
        <taxon>Loxostege</taxon>
    </lineage>
</organism>
<dbReference type="Pfam" id="PF00083">
    <property type="entry name" value="Sugar_tr"/>
    <property type="match status" value="1"/>
</dbReference>
<feature type="transmembrane region" description="Helical" evidence="5">
    <location>
        <begin position="230"/>
        <end position="254"/>
    </location>
</feature>
<comment type="subcellular location">
    <subcellularLocation>
        <location evidence="1">Membrane</location>
    </subcellularLocation>
</comment>
<keyword evidence="2 5" id="KW-0812">Transmembrane</keyword>
<evidence type="ECO:0000256" key="3">
    <source>
        <dbReference type="ARBA" id="ARBA00022989"/>
    </source>
</evidence>
<evidence type="ECO:0000256" key="2">
    <source>
        <dbReference type="ARBA" id="ARBA00022692"/>
    </source>
</evidence>
<evidence type="ECO:0000256" key="4">
    <source>
        <dbReference type="ARBA" id="ARBA00023136"/>
    </source>
</evidence>
<dbReference type="EMBL" id="JBEUOH010000024">
    <property type="protein sequence ID" value="KAL0861061.1"/>
    <property type="molecule type" value="Genomic_DNA"/>
</dbReference>
<protein>
    <submittedName>
        <fullName evidence="6">Uncharacterized protein</fullName>
    </submittedName>
</protein>
<feature type="transmembrane region" description="Helical" evidence="5">
    <location>
        <begin position="75"/>
        <end position="95"/>
    </location>
</feature>